<dbReference type="InterPro" id="IPR045058">
    <property type="entry name" value="GIMA/IAN/Toc"/>
</dbReference>
<evidence type="ECO:0000256" key="3">
    <source>
        <dbReference type="ARBA" id="ARBA00023134"/>
    </source>
</evidence>
<dbReference type="InterPro" id="IPR013761">
    <property type="entry name" value="SAM/pointed_sf"/>
</dbReference>
<evidence type="ECO:0000313" key="8">
    <source>
        <dbReference type="EMBL" id="RXN04434.1"/>
    </source>
</evidence>
<dbReference type="PROSITE" id="PS51720">
    <property type="entry name" value="G_AIG1"/>
    <property type="match status" value="1"/>
</dbReference>
<feature type="coiled-coil region" evidence="4">
    <location>
        <begin position="714"/>
        <end position="772"/>
    </location>
</feature>
<protein>
    <submittedName>
        <fullName evidence="8">GTPase IMAP family member 7-like protein</fullName>
    </submittedName>
</protein>
<proteinExistence type="inferred from homology"/>
<keyword evidence="2" id="KW-0547">Nucleotide-binding</keyword>
<dbReference type="CDD" id="cd01852">
    <property type="entry name" value="AIG1"/>
    <property type="match status" value="1"/>
</dbReference>
<gene>
    <name evidence="8" type="ORF">ROHU_012925</name>
</gene>
<evidence type="ECO:0000256" key="4">
    <source>
        <dbReference type="SAM" id="Coils"/>
    </source>
</evidence>
<dbReference type="InterPro" id="IPR027417">
    <property type="entry name" value="P-loop_NTPase"/>
</dbReference>
<dbReference type="FunFam" id="3.40.50.300:FF:000366">
    <property type="entry name" value="GTPase, IMAP family member 2"/>
    <property type="match status" value="1"/>
</dbReference>
<evidence type="ECO:0000256" key="5">
    <source>
        <dbReference type="SAM" id="MobiDB-lite"/>
    </source>
</evidence>
<dbReference type="PANTHER" id="PTHR10903:SF186">
    <property type="entry name" value="GTPASE IMAP FAMILY MEMBER 4-LIKE-RELATED"/>
    <property type="match status" value="1"/>
</dbReference>
<sequence>MDDWTKDDVCEWLIKKKVPEQYAKILYNQDVYGASLIHFDKQDLLESGLPRGPAVHIYKIVAEFKTSSENLKDSAIPKDTDASTGTSAVQDFHQEKEAAETTTTGSAELETPAQISIEENRDSLPRVKTWSSSSEDKPKYTSSEGKPFEDENVPPLEGWDDGMYTKEDEASGAQSLALPLTQSIKQTNNVGSETKAHLIDSENPEDMPVNSVFQYCVPRPFDENSETFEYIQNDILPPETGPINLIDPCHEYKALTNTENALEEDVFKKFRDETFWFAAACMNSRTNGTIHFGVGDEPLYKHGQIIGLEVPSRKKYVDEFDNGLKEHFRGKSNIVMTCIRPPKFVKMFSQQKHDLDDIVVASVHHPGEPLRILLVGKTGVGKSATGNTILGKKVFKSEISSSSVTGECEKFHTVINGRKVSVIDSPGLFDTSLTNDEVIDKIKLCIPLSAPGPHVFLVVIQLGRFTDEEAEAVRIIQTAFGKESSIYTMVIFTHGDRLEGKNIHTFVRDSPKLLSFIKTCYGRYHVFNNKDKNPEQVIQLLEQIDKMVTGNGGQHYTRKHSESKGHESTVSKTWFRYFFDTIADSLRIRKHETDTSFSGALEKIETGPHAFLVVIKPDKFTEENAKTIKLIEAIFSEEAREYAMTVFTHGDQIQDIKSFICSNTNLRAFVRNCGRRCFVIDNLKQDPEQVMQLLDNIDEMVSDNCGEYYTNEMLQEAERAIVKEKERILKANEEQRKREMEALQRKHQGEELEKMKKQLAEKQEELARIKAENSNFIISAILKFTYDILKLWFSK</sequence>
<evidence type="ECO:0000259" key="6">
    <source>
        <dbReference type="PROSITE" id="PS50105"/>
    </source>
</evidence>
<comment type="caution">
    <text evidence="8">The sequence shown here is derived from an EMBL/GenBank/DDBJ whole genome shotgun (WGS) entry which is preliminary data.</text>
</comment>
<comment type="similarity">
    <text evidence="1">Belongs to the TRAFAC class TrmE-Era-EngA-EngB-Septin-like GTPase superfamily. AIG1/Toc34/Toc159-like paraseptin GTPase family. IAN subfamily.</text>
</comment>
<feature type="domain" description="SAM" evidence="6">
    <location>
        <begin position="4"/>
        <end position="49"/>
    </location>
</feature>
<dbReference type="SUPFAM" id="SSF47769">
    <property type="entry name" value="SAM/Pointed domain"/>
    <property type="match status" value="1"/>
</dbReference>
<organism evidence="8 9">
    <name type="scientific">Labeo rohita</name>
    <name type="common">Indian major carp</name>
    <name type="synonym">Cyprinus rohita</name>
    <dbReference type="NCBI Taxonomy" id="84645"/>
    <lineage>
        <taxon>Eukaryota</taxon>
        <taxon>Metazoa</taxon>
        <taxon>Chordata</taxon>
        <taxon>Craniata</taxon>
        <taxon>Vertebrata</taxon>
        <taxon>Euteleostomi</taxon>
        <taxon>Actinopterygii</taxon>
        <taxon>Neopterygii</taxon>
        <taxon>Teleostei</taxon>
        <taxon>Ostariophysi</taxon>
        <taxon>Cypriniformes</taxon>
        <taxon>Cyprinidae</taxon>
        <taxon>Labeoninae</taxon>
        <taxon>Labeonini</taxon>
        <taxon>Labeo</taxon>
    </lineage>
</organism>
<evidence type="ECO:0000256" key="2">
    <source>
        <dbReference type="ARBA" id="ARBA00022741"/>
    </source>
</evidence>
<accession>A0A498LD47</accession>
<dbReference type="STRING" id="84645.A0A498LD47"/>
<reference evidence="8 9" key="1">
    <citation type="submission" date="2018-03" db="EMBL/GenBank/DDBJ databases">
        <title>Draft genome sequence of Rohu Carp (Labeo rohita).</title>
        <authorList>
            <person name="Das P."/>
            <person name="Kushwaha B."/>
            <person name="Joshi C.G."/>
            <person name="Kumar D."/>
            <person name="Nagpure N.S."/>
            <person name="Sahoo L."/>
            <person name="Das S.P."/>
            <person name="Bit A."/>
            <person name="Patnaik S."/>
            <person name="Meher P.K."/>
            <person name="Jayasankar P."/>
            <person name="Koringa P.G."/>
            <person name="Patel N.V."/>
            <person name="Hinsu A.T."/>
            <person name="Kumar R."/>
            <person name="Pandey M."/>
            <person name="Agarwal S."/>
            <person name="Srivastava S."/>
            <person name="Singh M."/>
            <person name="Iquebal M.A."/>
            <person name="Jaiswal S."/>
            <person name="Angadi U.B."/>
            <person name="Kumar N."/>
            <person name="Raza M."/>
            <person name="Shah T.M."/>
            <person name="Rai A."/>
            <person name="Jena J.K."/>
        </authorList>
    </citation>
    <scope>NUCLEOTIDE SEQUENCE [LARGE SCALE GENOMIC DNA]</scope>
    <source>
        <strain evidence="8">DASCIFA01</strain>
        <tissue evidence="8">Testis</tissue>
    </source>
</reference>
<evidence type="ECO:0000259" key="7">
    <source>
        <dbReference type="PROSITE" id="PS51720"/>
    </source>
</evidence>
<dbReference type="InterPro" id="IPR006703">
    <property type="entry name" value="G_AIG1"/>
</dbReference>
<dbReference type="GO" id="GO:0005525">
    <property type="term" value="F:GTP binding"/>
    <property type="evidence" value="ECO:0007669"/>
    <property type="project" value="UniProtKB-KW"/>
</dbReference>
<dbReference type="Pfam" id="PF04548">
    <property type="entry name" value="AIG1"/>
    <property type="match status" value="2"/>
</dbReference>
<dbReference type="Proteomes" id="UP000290572">
    <property type="component" value="Unassembled WGS sequence"/>
</dbReference>
<name>A0A498LD47_LABRO</name>
<feature type="compositionally biased region" description="Low complexity" evidence="5">
    <location>
        <begin position="100"/>
        <end position="111"/>
    </location>
</feature>
<keyword evidence="3" id="KW-0342">GTP-binding</keyword>
<dbReference type="CDD" id="cd22249">
    <property type="entry name" value="UDM1_RNF168_RNF169-like"/>
    <property type="match status" value="1"/>
</dbReference>
<feature type="domain" description="AIG1-type G" evidence="7">
    <location>
        <begin position="367"/>
        <end position="565"/>
    </location>
</feature>
<dbReference type="InterPro" id="IPR001660">
    <property type="entry name" value="SAM"/>
</dbReference>
<dbReference type="Gene3D" id="3.40.50.300">
    <property type="entry name" value="P-loop containing nucleotide triphosphate hydrolases"/>
    <property type="match status" value="2"/>
</dbReference>
<dbReference type="PROSITE" id="PS50105">
    <property type="entry name" value="SAM_DOMAIN"/>
    <property type="match status" value="1"/>
</dbReference>
<evidence type="ECO:0000256" key="1">
    <source>
        <dbReference type="ARBA" id="ARBA00008535"/>
    </source>
</evidence>
<keyword evidence="9" id="KW-1185">Reference proteome</keyword>
<evidence type="ECO:0000313" key="9">
    <source>
        <dbReference type="Proteomes" id="UP000290572"/>
    </source>
</evidence>
<feature type="region of interest" description="Disordered" evidence="5">
    <location>
        <begin position="95"/>
        <end position="174"/>
    </location>
</feature>
<dbReference type="AlphaFoldDB" id="A0A498LD47"/>
<dbReference type="PANTHER" id="PTHR10903">
    <property type="entry name" value="GTPASE, IMAP FAMILY MEMBER-RELATED"/>
    <property type="match status" value="1"/>
</dbReference>
<dbReference type="SUPFAM" id="SSF52540">
    <property type="entry name" value="P-loop containing nucleoside triphosphate hydrolases"/>
    <property type="match status" value="1"/>
</dbReference>
<keyword evidence="4" id="KW-0175">Coiled coil</keyword>
<dbReference type="Gene3D" id="1.10.150.50">
    <property type="entry name" value="Transcription Factor, Ets-1"/>
    <property type="match status" value="1"/>
</dbReference>
<dbReference type="EMBL" id="QBIY01013442">
    <property type="protein sequence ID" value="RXN04434.1"/>
    <property type="molecule type" value="Genomic_DNA"/>
</dbReference>